<dbReference type="PANTHER" id="PTHR23248:SF4">
    <property type="entry name" value="PHOSPHOLIPID SCRAMBLASE"/>
    <property type="match status" value="1"/>
</dbReference>
<dbReference type="GO" id="GO:0017128">
    <property type="term" value="F:phospholipid scramblase activity"/>
    <property type="evidence" value="ECO:0007669"/>
    <property type="project" value="InterPro"/>
</dbReference>
<dbReference type="AlphaFoldDB" id="A0A8I6S5K0"/>
<keyword evidence="4" id="KW-1185">Reference proteome</keyword>
<comment type="function">
    <text evidence="2">May mediate accelerated ATP-independent bidirectional transbilayer migration of phospholipids upon binding calcium ions that results in a loss of phospholipid asymmetry in the plasma membrane.</text>
</comment>
<proteinExistence type="inferred from homology"/>
<dbReference type="InterPro" id="IPR005552">
    <property type="entry name" value="Scramblase"/>
</dbReference>
<comment type="similarity">
    <text evidence="1 2">Belongs to the phospholipid scramblase family.</text>
</comment>
<keyword evidence="2" id="KW-0449">Lipoprotein</keyword>
<evidence type="ECO:0000256" key="1">
    <source>
        <dbReference type="ARBA" id="ARBA00005350"/>
    </source>
</evidence>
<dbReference type="PANTHER" id="PTHR23248">
    <property type="entry name" value="PHOSPHOLIPID SCRAMBLASE-RELATED"/>
    <property type="match status" value="1"/>
</dbReference>
<dbReference type="OMA" id="CCQPKSL"/>
<dbReference type="GeneID" id="106670398"/>
<keyword evidence="2" id="KW-0106">Calcium</keyword>
<evidence type="ECO:0000256" key="2">
    <source>
        <dbReference type="RuleBase" id="RU363116"/>
    </source>
</evidence>
<reference evidence="3" key="1">
    <citation type="submission" date="2022-01" db="UniProtKB">
        <authorList>
            <consortium name="EnsemblMetazoa"/>
        </authorList>
    </citation>
    <scope>IDENTIFICATION</scope>
</reference>
<dbReference type="GO" id="GO:0005886">
    <property type="term" value="C:plasma membrane"/>
    <property type="evidence" value="ECO:0007669"/>
    <property type="project" value="TreeGrafter"/>
</dbReference>
<evidence type="ECO:0000313" key="4">
    <source>
        <dbReference type="Proteomes" id="UP000494040"/>
    </source>
</evidence>
<dbReference type="KEGG" id="clec:106670398"/>
<accession>A0A8I6S5K0</accession>
<sequence length="280" mass="31935">MSGMNILNPPHLDDDFTFDDGDIPIFDQRSIITTQPREDTSNQIHLPISTVGRSLESSGPFSGLRLLFDVDEVTIEQTYELQDLLTIVQSENRYFIKSNGDILYGGIEESTMLQRLFCSSRRKLKFTLYDRSQEEAIHFTKQLAFTSCSCGCLLQRIKVYISNFNFIGSIHQQWTPFKTTLFIKDSDDNLIFIVLGPAECICPIFKESTFQILDKNCDQVGQIGQAWDASVMNYKLTVTFPRRSNTIHKALLLVCGIILDYMFFESGKSGGCFRCIICHH</sequence>
<dbReference type="Proteomes" id="UP000494040">
    <property type="component" value="Unassembled WGS sequence"/>
</dbReference>
<evidence type="ECO:0000313" key="3">
    <source>
        <dbReference type="EnsemblMetazoa" id="XP_014256183.1"/>
    </source>
</evidence>
<comment type="cofactor">
    <cofactor evidence="2">
        <name>Ca(2+)</name>
        <dbReference type="ChEBI" id="CHEBI:29108"/>
    </cofactor>
</comment>
<dbReference type="OrthoDB" id="444338at2759"/>
<dbReference type="RefSeq" id="XP_014256183.1">
    <property type="nucleotide sequence ID" value="XM_014400697.2"/>
</dbReference>
<organism evidence="3 4">
    <name type="scientific">Cimex lectularius</name>
    <name type="common">Bed bug</name>
    <name type="synonym">Acanthia lectularia</name>
    <dbReference type="NCBI Taxonomy" id="79782"/>
    <lineage>
        <taxon>Eukaryota</taxon>
        <taxon>Metazoa</taxon>
        <taxon>Ecdysozoa</taxon>
        <taxon>Arthropoda</taxon>
        <taxon>Hexapoda</taxon>
        <taxon>Insecta</taxon>
        <taxon>Pterygota</taxon>
        <taxon>Neoptera</taxon>
        <taxon>Paraneoptera</taxon>
        <taxon>Hemiptera</taxon>
        <taxon>Heteroptera</taxon>
        <taxon>Panheteroptera</taxon>
        <taxon>Cimicomorpha</taxon>
        <taxon>Cimicidae</taxon>
        <taxon>Cimex</taxon>
    </lineage>
</organism>
<protein>
    <recommendedName>
        <fullName evidence="2">Phospholipid scramblase</fullName>
    </recommendedName>
</protein>
<name>A0A8I6S5K0_CIMLE</name>
<dbReference type="EnsemblMetazoa" id="XM_014400697.2">
    <property type="protein sequence ID" value="XP_014256183.1"/>
    <property type="gene ID" value="LOC106670398"/>
</dbReference>
<dbReference type="Pfam" id="PF03803">
    <property type="entry name" value="Scramblase"/>
    <property type="match status" value="1"/>
</dbReference>
<keyword evidence="2" id="KW-0564">Palmitate</keyword>